<organism evidence="1 2">
    <name type="scientific">Tissierella carlieri</name>
    <dbReference type="NCBI Taxonomy" id="689904"/>
    <lineage>
        <taxon>Bacteria</taxon>
        <taxon>Bacillati</taxon>
        <taxon>Bacillota</taxon>
        <taxon>Tissierellia</taxon>
        <taxon>Tissierellales</taxon>
        <taxon>Tissierellaceae</taxon>
        <taxon>Tissierella</taxon>
    </lineage>
</organism>
<proteinExistence type="predicted"/>
<protein>
    <submittedName>
        <fullName evidence="1">Uncharacterized protein</fullName>
    </submittedName>
</protein>
<sequence>MKNKKILFLLIITIFLIGCSEKKEPIKLIEVSGEGGSTIYQNDNIKIEISSNMENPEDIYKSILNELQRIDKFAKVGSLEIQISKRNIIPRLDKIIKCDGKYIETEEFKKELIKKSYGIYDNWISEGLYAKIYDIEKPEVDFASYYANNEFSLFGSRFFEPFSSGEEIESIKSASIDLVEYLLENNKKEELLKNEIYIEDIEKWGEDKNIDLAYQREIESLMNRVEAYAITGKFILNTREEINGFKIDMNLEGIKSKMRGTDQYDTSKKIEQIILNFDKDILSIKREIKKEAPRFYAEYKEILNNLPKVNYIFEVQETNYFGGYFSLDTHEIHLISVNVHPHEYSHFMFYVGFANVEPYIKEPSWWDEGMASYAQIIEPDRYEVWIQREFYVAKNPMYGYDDLENVTDDILIKVNSICEKILEIYEKNDIRLDNIEEVSRDKNKRQKLNLLRSSYKDRIIETIYGEEFNKGEAPNDLMMESNSMDPYLHYGFGQYLMIEYGLEKMLFLKVSDYENLTFKEYFGKTFEELKVDWMNYLKENIKGIETIL</sequence>
<keyword evidence="2" id="KW-1185">Reference proteome</keyword>
<evidence type="ECO:0000313" key="1">
    <source>
        <dbReference type="EMBL" id="MCQ4922619.1"/>
    </source>
</evidence>
<dbReference type="RefSeq" id="WP_256310819.1">
    <property type="nucleotide sequence ID" value="NZ_JANGAC010000003.1"/>
</dbReference>
<evidence type="ECO:0000313" key="2">
    <source>
        <dbReference type="Proteomes" id="UP001524478"/>
    </source>
</evidence>
<dbReference type="PROSITE" id="PS51257">
    <property type="entry name" value="PROKAR_LIPOPROTEIN"/>
    <property type="match status" value="1"/>
</dbReference>
<comment type="caution">
    <text evidence="1">The sequence shown here is derived from an EMBL/GenBank/DDBJ whole genome shotgun (WGS) entry which is preliminary data.</text>
</comment>
<name>A0ABT1S822_9FIRM</name>
<reference evidence="1 2" key="1">
    <citation type="submission" date="2022-06" db="EMBL/GenBank/DDBJ databases">
        <title>Isolation of gut microbiota from human fecal samples.</title>
        <authorList>
            <person name="Pamer E.G."/>
            <person name="Barat B."/>
            <person name="Waligurski E."/>
            <person name="Medina S."/>
            <person name="Paddock L."/>
            <person name="Mostad J."/>
        </authorList>
    </citation>
    <scope>NUCLEOTIDE SEQUENCE [LARGE SCALE GENOMIC DNA]</scope>
    <source>
        <strain evidence="1 2">DFI.7.95</strain>
    </source>
</reference>
<accession>A0ABT1S822</accession>
<dbReference type="Proteomes" id="UP001524478">
    <property type="component" value="Unassembled WGS sequence"/>
</dbReference>
<gene>
    <name evidence="1" type="ORF">NE686_05965</name>
</gene>
<dbReference type="EMBL" id="JANGAC010000003">
    <property type="protein sequence ID" value="MCQ4922619.1"/>
    <property type="molecule type" value="Genomic_DNA"/>
</dbReference>